<evidence type="ECO:0000256" key="2">
    <source>
        <dbReference type="SAM" id="SignalP"/>
    </source>
</evidence>
<reference evidence="3 4" key="1">
    <citation type="journal article" date="2012" name="Nature">
        <title>Repeated polyploidization of Gossypium genomes and the evolution of spinnable cotton fibres.</title>
        <authorList>
            <person name="Paterson A.H."/>
            <person name="Wendel J.F."/>
            <person name="Gundlach H."/>
            <person name="Guo H."/>
            <person name="Jenkins J."/>
            <person name="Jin D."/>
            <person name="Llewellyn D."/>
            <person name="Showmaker K.C."/>
            <person name="Shu S."/>
            <person name="Udall J."/>
            <person name="Yoo M.J."/>
            <person name="Byers R."/>
            <person name="Chen W."/>
            <person name="Doron-Faigenboim A."/>
            <person name="Duke M.V."/>
            <person name="Gong L."/>
            <person name="Grimwood J."/>
            <person name="Grover C."/>
            <person name="Grupp K."/>
            <person name="Hu G."/>
            <person name="Lee T.H."/>
            <person name="Li J."/>
            <person name="Lin L."/>
            <person name="Liu T."/>
            <person name="Marler B.S."/>
            <person name="Page J.T."/>
            <person name="Roberts A.W."/>
            <person name="Romanel E."/>
            <person name="Sanders W.S."/>
            <person name="Szadkowski E."/>
            <person name="Tan X."/>
            <person name="Tang H."/>
            <person name="Xu C."/>
            <person name="Wang J."/>
            <person name="Wang Z."/>
            <person name="Zhang D."/>
            <person name="Zhang L."/>
            <person name="Ashrafi H."/>
            <person name="Bedon F."/>
            <person name="Bowers J.E."/>
            <person name="Brubaker C.L."/>
            <person name="Chee P.W."/>
            <person name="Das S."/>
            <person name="Gingle A.R."/>
            <person name="Haigler C.H."/>
            <person name="Harker D."/>
            <person name="Hoffmann L.V."/>
            <person name="Hovav R."/>
            <person name="Jones D.C."/>
            <person name="Lemke C."/>
            <person name="Mansoor S."/>
            <person name="ur Rahman M."/>
            <person name="Rainville L.N."/>
            <person name="Rambani A."/>
            <person name="Reddy U.K."/>
            <person name="Rong J.K."/>
            <person name="Saranga Y."/>
            <person name="Scheffler B.E."/>
            <person name="Scheffler J.A."/>
            <person name="Stelly D.M."/>
            <person name="Triplett B.A."/>
            <person name="Van Deynze A."/>
            <person name="Vaslin M.F."/>
            <person name="Waghmare V.N."/>
            <person name="Walford S.A."/>
            <person name="Wright R.J."/>
            <person name="Zaki E.A."/>
            <person name="Zhang T."/>
            <person name="Dennis E.S."/>
            <person name="Mayer K.F."/>
            <person name="Peterson D.G."/>
            <person name="Rokhsar D.S."/>
            <person name="Wang X."/>
            <person name="Schmutz J."/>
        </authorList>
    </citation>
    <scope>NUCLEOTIDE SEQUENCE [LARGE SCALE GENOMIC DNA]</scope>
</reference>
<dbReference type="Gramene" id="KJB80380">
    <property type="protein sequence ID" value="KJB80380"/>
    <property type="gene ID" value="B456_013G094400"/>
</dbReference>
<feature type="chain" id="PRO_5002266241" evidence="2">
    <location>
        <begin position="25"/>
        <end position="65"/>
    </location>
</feature>
<accession>A0A0D2W4E7</accession>
<keyword evidence="4" id="KW-1185">Reference proteome</keyword>
<dbReference type="EMBL" id="CM001752">
    <property type="protein sequence ID" value="KJB80380.1"/>
    <property type="molecule type" value="Genomic_DNA"/>
</dbReference>
<organism evidence="3 4">
    <name type="scientific">Gossypium raimondii</name>
    <name type="common">Peruvian cotton</name>
    <name type="synonym">Gossypium klotzschianum subsp. raimondii</name>
    <dbReference type="NCBI Taxonomy" id="29730"/>
    <lineage>
        <taxon>Eukaryota</taxon>
        <taxon>Viridiplantae</taxon>
        <taxon>Streptophyta</taxon>
        <taxon>Embryophyta</taxon>
        <taxon>Tracheophyta</taxon>
        <taxon>Spermatophyta</taxon>
        <taxon>Magnoliopsida</taxon>
        <taxon>eudicotyledons</taxon>
        <taxon>Gunneridae</taxon>
        <taxon>Pentapetalae</taxon>
        <taxon>rosids</taxon>
        <taxon>malvids</taxon>
        <taxon>Malvales</taxon>
        <taxon>Malvaceae</taxon>
        <taxon>Malvoideae</taxon>
        <taxon>Gossypium</taxon>
    </lineage>
</organism>
<dbReference type="Proteomes" id="UP000032304">
    <property type="component" value="Chromosome 13"/>
</dbReference>
<dbReference type="AlphaFoldDB" id="A0A0D2W4E7"/>
<sequence>MEKSFIPHLVFGVLVVLGVSLVNAEDPCISPGLLLMVLALFLEFPGNDGSMSEEDEPSYNEDGKW</sequence>
<protein>
    <submittedName>
        <fullName evidence="3">Uncharacterized protein</fullName>
    </submittedName>
</protein>
<name>A0A0D2W4E7_GOSRA</name>
<dbReference type="OMA" id="EDPCISP"/>
<feature type="region of interest" description="Disordered" evidence="1">
    <location>
        <begin position="46"/>
        <end position="65"/>
    </location>
</feature>
<evidence type="ECO:0000256" key="1">
    <source>
        <dbReference type="SAM" id="MobiDB-lite"/>
    </source>
</evidence>
<gene>
    <name evidence="3" type="ORF">B456_013G094400</name>
</gene>
<feature type="signal peptide" evidence="2">
    <location>
        <begin position="1"/>
        <end position="24"/>
    </location>
</feature>
<evidence type="ECO:0000313" key="3">
    <source>
        <dbReference type="EMBL" id="KJB80380.1"/>
    </source>
</evidence>
<keyword evidence="2" id="KW-0732">Signal</keyword>
<evidence type="ECO:0000313" key="4">
    <source>
        <dbReference type="Proteomes" id="UP000032304"/>
    </source>
</evidence>
<proteinExistence type="predicted"/>